<evidence type="ECO:0000313" key="2">
    <source>
        <dbReference type="EMBL" id="CAD8296540.1"/>
    </source>
</evidence>
<organism evidence="2">
    <name type="scientific">Pseudictyota dubia</name>
    <dbReference type="NCBI Taxonomy" id="2749911"/>
    <lineage>
        <taxon>Eukaryota</taxon>
        <taxon>Sar</taxon>
        <taxon>Stramenopiles</taxon>
        <taxon>Ochrophyta</taxon>
        <taxon>Bacillariophyta</taxon>
        <taxon>Mediophyceae</taxon>
        <taxon>Biddulphiophycidae</taxon>
        <taxon>Eupodiscales</taxon>
        <taxon>Odontellaceae</taxon>
        <taxon>Pseudictyota</taxon>
    </lineage>
</organism>
<feature type="region of interest" description="Disordered" evidence="1">
    <location>
        <begin position="349"/>
        <end position="376"/>
    </location>
</feature>
<feature type="compositionally biased region" description="Polar residues" evidence="1">
    <location>
        <begin position="367"/>
        <end position="376"/>
    </location>
</feature>
<name>A0A7R9YZZ7_9STRA</name>
<evidence type="ECO:0000256" key="1">
    <source>
        <dbReference type="SAM" id="MobiDB-lite"/>
    </source>
</evidence>
<dbReference type="AlphaFoldDB" id="A0A7R9YZZ7"/>
<dbReference type="EMBL" id="HBED01006033">
    <property type="protein sequence ID" value="CAD8296540.1"/>
    <property type="molecule type" value="Transcribed_RNA"/>
</dbReference>
<accession>A0A7R9YZZ7</accession>
<sequence length="376" mass="40824">MKSSSSPDSFSSRPLRAKSVGAVLRSVALRRLWQRRRRAQFDEGNWGDWGDWGDFWNGEGEDKIGDFWDGNDLEMGDFWGDLLGGDGNGNGFDLCSLIEMDIDNVLPGQEDDPGDNFDLSCSTDEDGMMTITMIIDGDVEGLDADFGARDVEIEMRIPPLGDVLGDLLGFGDGGEGSNLEDGAAAEGMSFNMCFTYADDVAEEQLQGLRFCMGLDMNSLSGALDSGTNLLSSCDATLGGNNCNCRICDESLGIELSCNGGDLSMQCTDFPGLGSGLGPGGGGIDIGPMAAVEPRNMMVPRLVSSREDSNNVTGDTEQCRGLKTWCETMGRCISPLKECLDENALKLKRRRRRRRRKRGMFDKRQRDGSSQVIDKGI</sequence>
<protein>
    <submittedName>
        <fullName evidence="2">Uncharacterized protein</fullName>
    </submittedName>
</protein>
<reference evidence="2" key="1">
    <citation type="submission" date="2021-01" db="EMBL/GenBank/DDBJ databases">
        <authorList>
            <person name="Corre E."/>
            <person name="Pelletier E."/>
            <person name="Niang G."/>
            <person name="Scheremetjew M."/>
            <person name="Finn R."/>
            <person name="Kale V."/>
            <person name="Holt S."/>
            <person name="Cochrane G."/>
            <person name="Meng A."/>
            <person name="Brown T."/>
            <person name="Cohen L."/>
        </authorList>
    </citation>
    <scope>NUCLEOTIDE SEQUENCE</scope>
    <source>
        <strain evidence="2">CCMP147</strain>
    </source>
</reference>
<proteinExistence type="predicted"/>
<gene>
    <name evidence="2" type="ORF">TDUB1175_LOCUS3016</name>
</gene>